<dbReference type="AlphaFoldDB" id="X1LHP9"/>
<protein>
    <recommendedName>
        <fullName evidence="2">PurM-like C-terminal domain-containing protein</fullName>
    </recommendedName>
</protein>
<organism evidence="1">
    <name type="scientific">marine sediment metagenome</name>
    <dbReference type="NCBI Taxonomy" id="412755"/>
    <lineage>
        <taxon>unclassified sequences</taxon>
        <taxon>metagenomes</taxon>
        <taxon>ecological metagenomes</taxon>
    </lineage>
</organism>
<dbReference type="SUPFAM" id="SSF56042">
    <property type="entry name" value="PurM C-terminal domain-like"/>
    <property type="match status" value="1"/>
</dbReference>
<evidence type="ECO:0000313" key="1">
    <source>
        <dbReference type="EMBL" id="GAI05366.1"/>
    </source>
</evidence>
<reference evidence="1" key="1">
    <citation type="journal article" date="2014" name="Front. Microbiol.">
        <title>High frequency of phylogenetically diverse reductive dehalogenase-homologous genes in deep subseafloor sedimentary metagenomes.</title>
        <authorList>
            <person name="Kawai M."/>
            <person name="Futagami T."/>
            <person name="Toyoda A."/>
            <person name="Takaki Y."/>
            <person name="Nishi S."/>
            <person name="Hori S."/>
            <person name="Arai W."/>
            <person name="Tsubouchi T."/>
            <person name="Morono Y."/>
            <person name="Uchiyama I."/>
            <person name="Ito T."/>
            <person name="Fujiyama A."/>
            <person name="Inagaki F."/>
            <person name="Takami H."/>
        </authorList>
    </citation>
    <scope>NUCLEOTIDE SEQUENCE</scope>
    <source>
        <strain evidence="1">Expedition CK06-06</strain>
    </source>
</reference>
<evidence type="ECO:0008006" key="2">
    <source>
        <dbReference type="Google" id="ProtNLM"/>
    </source>
</evidence>
<dbReference type="InterPro" id="IPR036676">
    <property type="entry name" value="PurM-like_C_sf"/>
</dbReference>
<accession>X1LHP9</accession>
<dbReference type="EMBL" id="BARV01008577">
    <property type="protein sequence ID" value="GAI05366.1"/>
    <property type="molecule type" value="Genomic_DNA"/>
</dbReference>
<feature type="non-terminal residue" evidence="1">
    <location>
        <position position="1"/>
    </location>
</feature>
<proteinExistence type="predicted"/>
<sequence>FGEVQSRIVVSVKPENARRLEEVAAVSRVPVTRLGVVGGRRFIVEDCIDLPLEQVESVWRGALEKILG</sequence>
<comment type="caution">
    <text evidence="1">The sequence shown here is derived from an EMBL/GenBank/DDBJ whole genome shotgun (WGS) entry which is preliminary data.</text>
</comment>
<dbReference type="Gene3D" id="3.90.650.10">
    <property type="entry name" value="PurM-like C-terminal domain"/>
    <property type="match status" value="1"/>
</dbReference>
<gene>
    <name evidence="1" type="ORF">S06H3_17197</name>
</gene>
<name>X1LHP9_9ZZZZ</name>